<keyword evidence="2" id="KW-1185">Reference proteome</keyword>
<sequence>MFPSFSQWTNRIITAKELGQKVKWTNRIITAKELGQKVKWTNRIIAAKGTRPKSEGMVFLFMIFYHLALDFISENFDPAYVVLILLL</sequence>
<comment type="caution">
    <text evidence="1">The sequence shown here is derived from an EMBL/GenBank/DDBJ whole genome shotgun (WGS) entry which is preliminary data.</text>
</comment>
<dbReference type="AlphaFoldDB" id="A0A834SI15"/>
<accession>A0A834SI15</accession>
<proteinExistence type="predicted"/>
<dbReference type="Proteomes" id="UP000634136">
    <property type="component" value="Unassembled WGS sequence"/>
</dbReference>
<dbReference type="EMBL" id="JAAIUW010000013">
    <property type="protein sequence ID" value="KAF7803937.1"/>
    <property type="molecule type" value="Genomic_DNA"/>
</dbReference>
<protein>
    <submittedName>
        <fullName evidence="1">Uncharacterized protein</fullName>
    </submittedName>
</protein>
<name>A0A834SI15_9FABA</name>
<reference evidence="1" key="1">
    <citation type="submission" date="2020-09" db="EMBL/GenBank/DDBJ databases">
        <title>Genome-Enabled Discovery of Anthraquinone Biosynthesis in Senna tora.</title>
        <authorList>
            <person name="Kang S.-H."/>
            <person name="Pandey R.P."/>
            <person name="Lee C.-M."/>
            <person name="Sim J.-S."/>
            <person name="Jeong J.-T."/>
            <person name="Choi B.-S."/>
            <person name="Jung M."/>
            <person name="Ginzburg D."/>
            <person name="Zhao K."/>
            <person name="Won S.Y."/>
            <person name="Oh T.-J."/>
            <person name="Yu Y."/>
            <person name="Kim N.-H."/>
            <person name="Lee O.R."/>
            <person name="Lee T.-H."/>
            <person name="Bashyal P."/>
            <person name="Kim T.-S."/>
            <person name="Lee W.-H."/>
            <person name="Kawkins C."/>
            <person name="Kim C.-K."/>
            <person name="Kim J.S."/>
            <person name="Ahn B.O."/>
            <person name="Rhee S.Y."/>
            <person name="Sohng J.K."/>
        </authorList>
    </citation>
    <scope>NUCLEOTIDE SEQUENCE</scope>
    <source>
        <tissue evidence="1">Leaf</tissue>
    </source>
</reference>
<gene>
    <name evidence="1" type="ORF">G2W53_043048</name>
</gene>
<organism evidence="1 2">
    <name type="scientific">Senna tora</name>
    <dbReference type="NCBI Taxonomy" id="362788"/>
    <lineage>
        <taxon>Eukaryota</taxon>
        <taxon>Viridiplantae</taxon>
        <taxon>Streptophyta</taxon>
        <taxon>Embryophyta</taxon>
        <taxon>Tracheophyta</taxon>
        <taxon>Spermatophyta</taxon>
        <taxon>Magnoliopsida</taxon>
        <taxon>eudicotyledons</taxon>
        <taxon>Gunneridae</taxon>
        <taxon>Pentapetalae</taxon>
        <taxon>rosids</taxon>
        <taxon>fabids</taxon>
        <taxon>Fabales</taxon>
        <taxon>Fabaceae</taxon>
        <taxon>Caesalpinioideae</taxon>
        <taxon>Cassia clade</taxon>
        <taxon>Senna</taxon>
    </lineage>
</organism>
<evidence type="ECO:0000313" key="2">
    <source>
        <dbReference type="Proteomes" id="UP000634136"/>
    </source>
</evidence>
<evidence type="ECO:0000313" key="1">
    <source>
        <dbReference type="EMBL" id="KAF7803937.1"/>
    </source>
</evidence>